<comment type="caution">
    <text evidence="1">The sequence shown here is derived from an EMBL/GenBank/DDBJ whole genome shotgun (WGS) entry which is preliminary data.</text>
</comment>
<reference evidence="1" key="1">
    <citation type="submission" date="2022-11" db="EMBL/GenBank/DDBJ databases">
        <title>Genome Sequence of Nemania bipapillata.</title>
        <authorList>
            <person name="Buettner E."/>
        </authorList>
    </citation>
    <scope>NUCLEOTIDE SEQUENCE</scope>
    <source>
        <strain evidence="1">CP14</strain>
    </source>
</reference>
<gene>
    <name evidence="1" type="ORF">ONZ43_g5333</name>
</gene>
<sequence length="397" mass="43846">MDSTVSAMDIAMEVEPDSQTKDTTISTIAGTTADVEMGANDAQTIRIFNMGGNSISRMEKMQNQGRSILTLCRHSCRSIAPDRAKEMENRFADALSYLEWLDTNVEMTPRIKEVAKIELILDNITNPAHNIPEQLVSKANELLIKYKDENWGRDAVAEEEPAPQDNSVEVPTSIATIQLPAANDATFGIGGIMYGIVIDTSGKRKDYRLRADIPRKSAKVYGHNDIALGTWFPFQINALFWGAHGARMGGIAGNVMTGAWSIVVAGTYEDLDTDNGDVLYYSGSNSHENSNPLAPAPASQGTKALFASINTRNPVRVIRSGGASNVQHQNRHLPICGLRYDGLYRVMYSRRRTNGNGGLYDQFMLQRLPDQTPLDELKRTSPTPQQIFAHDRLRGRN</sequence>
<dbReference type="Proteomes" id="UP001153334">
    <property type="component" value="Unassembled WGS sequence"/>
</dbReference>
<keyword evidence="2" id="KW-1185">Reference proteome</keyword>
<dbReference type="EMBL" id="JAPESX010001619">
    <property type="protein sequence ID" value="KAJ8112696.1"/>
    <property type="molecule type" value="Genomic_DNA"/>
</dbReference>
<accession>A0ACC2IBX7</accession>
<organism evidence="1 2">
    <name type="scientific">Nemania bipapillata</name>
    <dbReference type="NCBI Taxonomy" id="110536"/>
    <lineage>
        <taxon>Eukaryota</taxon>
        <taxon>Fungi</taxon>
        <taxon>Dikarya</taxon>
        <taxon>Ascomycota</taxon>
        <taxon>Pezizomycotina</taxon>
        <taxon>Sordariomycetes</taxon>
        <taxon>Xylariomycetidae</taxon>
        <taxon>Xylariales</taxon>
        <taxon>Xylariaceae</taxon>
        <taxon>Nemania</taxon>
    </lineage>
</organism>
<evidence type="ECO:0000313" key="1">
    <source>
        <dbReference type="EMBL" id="KAJ8112696.1"/>
    </source>
</evidence>
<protein>
    <submittedName>
        <fullName evidence="1">Uncharacterized protein</fullName>
    </submittedName>
</protein>
<name>A0ACC2IBX7_9PEZI</name>
<proteinExistence type="predicted"/>
<evidence type="ECO:0000313" key="2">
    <source>
        <dbReference type="Proteomes" id="UP001153334"/>
    </source>
</evidence>